<feature type="domain" description="Zinc finger double-stranded RNA binding" evidence="10">
    <location>
        <begin position="378"/>
        <end position="402"/>
    </location>
</feature>
<evidence type="ECO:0000256" key="3">
    <source>
        <dbReference type="ARBA" id="ARBA00022723"/>
    </source>
</evidence>
<keyword evidence="2 8" id="KW-0808">Transferase</keyword>
<evidence type="ECO:0000256" key="9">
    <source>
        <dbReference type="SAM" id="MobiDB-lite"/>
    </source>
</evidence>
<comment type="similarity">
    <text evidence="1 8">Belongs to the IPP transferase family.</text>
</comment>
<dbReference type="Gene3D" id="1.10.20.140">
    <property type="match status" value="1"/>
</dbReference>
<gene>
    <name evidence="11" type="ORF">CTOB1V02_LOCUS10535</name>
</gene>
<evidence type="ECO:0000256" key="7">
    <source>
        <dbReference type="ARBA" id="ARBA00022840"/>
    </source>
</evidence>
<reference evidence="11" key="1">
    <citation type="submission" date="2020-11" db="EMBL/GenBank/DDBJ databases">
        <authorList>
            <person name="Tran Van P."/>
        </authorList>
    </citation>
    <scope>NUCLEOTIDE SEQUENCE</scope>
</reference>
<dbReference type="GO" id="GO:0052381">
    <property type="term" value="F:tRNA dimethylallyltransferase activity"/>
    <property type="evidence" value="ECO:0007669"/>
    <property type="project" value="InterPro"/>
</dbReference>
<dbReference type="HAMAP" id="MF_00185">
    <property type="entry name" value="IPP_trans"/>
    <property type="match status" value="1"/>
</dbReference>
<dbReference type="InterPro" id="IPR039657">
    <property type="entry name" value="Dimethylallyltransferase"/>
</dbReference>
<feature type="compositionally biased region" description="Acidic residues" evidence="9">
    <location>
        <begin position="434"/>
        <end position="443"/>
    </location>
</feature>
<evidence type="ECO:0000259" key="10">
    <source>
        <dbReference type="Pfam" id="PF12171"/>
    </source>
</evidence>
<dbReference type="InterPro" id="IPR027417">
    <property type="entry name" value="P-loop_NTPase"/>
</dbReference>
<dbReference type="GO" id="GO:0006400">
    <property type="term" value="P:tRNA modification"/>
    <property type="evidence" value="ECO:0007669"/>
    <property type="project" value="TreeGrafter"/>
</dbReference>
<dbReference type="InterPro" id="IPR022755">
    <property type="entry name" value="Znf_C2H2_jaz"/>
</dbReference>
<dbReference type="GO" id="GO:0008270">
    <property type="term" value="F:zinc ion binding"/>
    <property type="evidence" value="ECO:0007669"/>
    <property type="project" value="UniProtKB-KW"/>
</dbReference>
<dbReference type="GO" id="GO:0005524">
    <property type="term" value="F:ATP binding"/>
    <property type="evidence" value="ECO:0007669"/>
    <property type="project" value="UniProtKB-KW"/>
</dbReference>
<proteinExistence type="inferred from homology"/>
<dbReference type="InterPro" id="IPR036236">
    <property type="entry name" value="Znf_C2H2_sf"/>
</dbReference>
<dbReference type="InterPro" id="IPR018022">
    <property type="entry name" value="IPT"/>
</dbReference>
<keyword evidence="5" id="KW-0863">Zinc-finger</keyword>
<evidence type="ECO:0000256" key="6">
    <source>
        <dbReference type="ARBA" id="ARBA00022833"/>
    </source>
</evidence>
<keyword evidence="4 8" id="KW-0547">Nucleotide-binding</keyword>
<sequence>MGLVGSRSRNPLIIVMGATGTGKSKLGIDLAHHFGGEVISADSMQVYRGLDIVTAKVTQEEMKGVTHHLLGYLDPLEEPIVSDFRNQALPLIHRMKNSGTLPIVVGGTNYYIESILWRVLVGVSRDEQIDSFYRKFDSTPVEELYAVLKERDPERAQTLHPRDRRKILRSLSILETSNLTHTEVIERQRSEEGGNQFGGGLRFKDACIFWMQCDPDVLDLRLDQRVDQMMSNGLLKELQDFHLQYNRERLAHSGEADYTHGIFQTIGFKEFHEYLMLDEHRKKTKKGKDLLVKSIKTMKFNTRKYARHQLKWIRSRFLRPGRPAPPIFALDATDPDKWEERVLKPAVQVVQALIEGKDLPLTPVGPTGSPEVERQVMYCEICDVHMVGKSTLQVHLNSRRHKKRVLGIKRRELLATLGYIENLKRNGASKTETAEDSESDSDEVSMKFRL</sequence>
<dbReference type="SUPFAM" id="SSF52540">
    <property type="entry name" value="P-loop containing nucleoside triphosphate hydrolases"/>
    <property type="match status" value="2"/>
</dbReference>
<evidence type="ECO:0000313" key="11">
    <source>
        <dbReference type="EMBL" id="CAD7232704.1"/>
    </source>
</evidence>
<dbReference type="Gene3D" id="3.30.160.60">
    <property type="entry name" value="Classic Zinc Finger"/>
    <property type="match status" value="1"/>
</dbReference>
<dbReference type="AlphaFoldDB" id="A0A7R8WJ63"/>
<evidence type="ECO:0000256" key="2">
    <source>
        <dbReference type="ARBA" id="ARBA00022679"/>
    </source>
</evidence>
<organism evidence="11">
    <name type="scientific">Cyprideis torosa</name>
    <dbReference type="NCBI Taxonomy" id="163714"/>
    <lineage>
        <taxon>Eukaryota</taxon>
        <taxon>Metazoa</taxon>
        <taxon>Ecdysozoa</taxon>
        <taxon>Arthropoda</taxon>
        <taxon>Crustacea</taxon>
        <taxon>Oligostraca</taxon>
        <taxon>Ostracoda</taxon>
        <taxon>Podocopa</taxon>
        <taxon>Podocopida</taxon>
        <taxon>Cytherocopina</taxon>
        <taxon>Cytheroidea</taxon>
        <taxon>Cytherideidae</taxon>
        <taxon>Cyprideis</taxon>
    </lineage>
</organism>
<evidence type="ECO:0000256" key="1">
    <source>
        <dbReference type="ARBA" id="ARBA00005842"/>
    </source>
</evidence>
<feature type="region of interest" description="Disordered" evidence="9">
    <location>
        <begin position="427"/>
        <end position="450"/>
    </location>
</feature>
<dbReference type="SUPFAM" id="SSF57667">
    <property type="entry name" value="beta-beta-alpha zinc fingers"/>
    <property type="match status" value="1"/>
</dbReference>
<dbReference type="Pfam" id="PF01715">
    <property type="entry name" value="IPPT"/>
    <property type="match status" value="1"/>
</dbReference>
<dbReference type="NCBIfam" id="TIGR00174">
    <property type="entry name" value="miaA"/>
    <property type="match status" value="1"/>
</dbReference>
<evidence type="ECO:0000256" key="4">
    <source>
        <dbReference type="ARBA" id="ARBA00022741"/>
    </source>
</evidence>
<dbReference type="Pfam" id="PF12171">
    <property type="entry name" value="zf-C2H2_jaz"/>
    <property type="match status" value="1"/>
</dbReference>
<dbReference type="PANTHER" id="PTHR11088:SF89">
    <property type="entry name" value="TRNA DIMETHYLALLYLTRANSFERASE"/>
    <property type="match status" value="1"/>
</dbReference>
<evidence type="ECO:0000256" key="5">
    <source>
        <dbReference type="ARBA" id="ARBA00022771"/>
    </source>
</evidence>
<dbReference type="EMBL" id="OB665020">
    <property type="protein sequence ID" value="CAD7232704.1"/>
    <property type="molecule type" value="Genomic_DNA"/>
</dbReference>
<dbReference type="OrthoDB" id="775260at2759"/>
<dbReference type="GO" id="GO:0005739">
    <property type="term" value="C:mitochondrion"/>
    <property type="evidence" value="ECO:0007669"/>
    <property type="project" value="TreeGrafter"/>
</dbReference>
<keyword evidence="3" id="KW-0479">Metal-binding</keyword>
<protein>
    <recommendedName>
        <fullName evidence="10">Zinc finger double-stranded RNA binding domain-containing protein</fullName>
    </recommendedName>
</protein>
<accession>A0A7R8WJ63</accession>
<dbReference type="Gene3D" id="3.40.50.300">
    <property type="entry name" value="P-loop containing nucleotide triphosphate hydrolases"/>
    <property type="match status" value="1"/>
</dbReference>
<evidence type="ECO:0000256" key="8">
    <source>
        <dbReference type="RuleBase" id="RU003785"/>
    </source>
</evidence>
<keyword evidence="7 8" id="KW-0067">ATP-binding</keyword>
<name>A0A7R8WJ63_9CRUS</name>
<keyword evidence="6" id="KW-0862">Zinc</keyword>
<dbReference type="PANTHER" id="PTHR11088">
    <property type="entry name" value="TRNA DIMETHYLALLYLTRANSFERASE"/>
    <property type="match status" value="1"/>
</dbReference>